<gene>
    <name evidence="2" type="ORF">ACFO0N_01265</name>
</gene>
<dbReference type="RefSeq" id="WP_267625009.1">
    <property type="nucleotide sequence ID" value="NZ_JAODIW010000010.1"/>
</dbReference>
<reference evidence="2 3" key="1">
    <citation type="journal article" date="2019" name="Int. J. Syst. Evol. Microbiol.">
        <title>The Global Catalogue of Microorganisms (GCM) 10K type strain sequencing project: providing services to taxonomists for standard genome sequencing and annotation.</title>
        <authorList>
            <consortium name="The Broad Institute Genomics Platform"/>
            <consortium name="The Broad Institute Genome Sequencing Center for Infectious Disease"/>
            <person name="Wu L."/>
            <person name="Ma J."/>
        </authorList>
    </citation>
    <scope>NUCLEOTIDE SEQUENCE [LARGE SCALE GENOMIC DNA]</scope>
    <source>
        <strain evidence="2 3">CGMCC 1.12553</strain>
    </source>
</reference>
<dbReference type="PANTHER" id="PTHR36930">
    <property type="entry name" value="METAL-SULFUR CLUSTER BIOSYNTHESIS PROTEINS YUAD-RELATED"/>
    <property type="match status" value="1"/>
</dbReference>
<organism evidence="2 3">
    <name type="scientific">Halobium salinum</name>
    <dbReference type="NCBI Taxonomy" id="1364940"/>
    <lineage>
        <taxon>Archaea</taxon>
        <taxon>Methanobacteriati</taxon>
        <taxon>Methanobacteriota</taxon>
        <taxon>Stenosarchaea group</taxon>
        <taxon>Halobacteria</taxon>
        <taxon>Halobacteriales</taxon>
        <taxon>Haloferacaceae</taxon>
        <taxon>Halobium</taxon>
    </lineage>
</organism>
<dbReference type="InterPro" id="IPR052716">
    <property type="entry name" value="MOSC_domain"/>
</dbReference>
<dbReference type="InterPro" id="IPR011037">
    <property type="entry name" value="Pyrv_Knase-like_insert_dom_sf"/>
</dbReference>
<dbReference type="PANTHER" id="PTHR36930:SF1">
    <property type="entry name" value="MOSC DOMAIN-CONTAINING PROTEIN"/>
    <property type="match status" value="1"/>
</dbReference>
<name>A0ABD5P6S7_9EURY</name>
<dbReference type="Proteomes" id="UP001595921">
    <property type="component" value="Unassembled WGS sequence"/>
</dbReference>
<comment type="caution">
    <text evidence="2">The sequence shown here is derived from an EMBL/GenBank/DDBJ whole genome shotgun (WGS) entry which is preliminary data.</text>
</comment>
<evidence type="ECO:0000313" key="3">
    <source>
        <dbReference type="Proteomes" id="UP001595921"/>
    </source>
</evidence>
<proteinExistence type="predicted"/>
<dbReference type="SUPFAM" id="SSF50800">
    <property type="entry name" value="PK beta-barrel domain-like"/>
    <property type="match status" value="1"/>
</dbReference>
<dbReference type="InterPro" id="IPR005302">
    <property type="entry name" value="MoCF_Sase_C"/>
</dbReference>
<dbReference type="Gene3D" id="2.40.33.20">
    <property type="entry name" value="PK beta-barrel domain-like"/>
    <property type="match status" value="1"/>
</dbReference>
<evidence type="ECO:0000259" key="1">
    <source>
        <dbReference type="PROSITE" id="PS51340"/>
    </source>
</evidence>
<dbReference type="EMBL" id="JBHSDS010000002">
    <property type="protein sequence ID" value="MFC4356574.1"/>
    <property type="molecule type" value="Genomic_DNA"/>
</dbReference>
<sequence length="174" mass="18785">MEPGDVLGRVETIFTAPEDSAPMESHDRVRAVDGGIDGDRYCTGRGYYSPFDVCEVTLVEGEAIDHIRDEYDIDITDGRHRRNVVTRGVDVHDLLGATFRVGDAVLRGTRPRPPCAHVEQVAGEDGVARALKGGRGGVCAEVVDPGEMAVGDDVVLVEPDSRSMGKKIVDRLRG</sequence>
<dbReference type="Pfam" id="PF03473">
    <property type="entry name" value="MOSC"/>
    <property type="match status" value="1"/>
</dbReference>
<keyword evidence="3" id="KW-1185">Reference proteome</keyword>
<feature type="domain" description="MOSC" evidence="1">
    <location>
        <begin position="21"/>
        <end position="157"/>
    </location>
</feature>
<evidence type="ECO:0000313" key="2">
    <source>
        <dbReference type="EMBL" id="MFC4356574.1"/>
    </source>
</evidence>
<dbReference type="AlphaFoldDB" id="A0ABD5P6S7"/>
<protein>
    <submittedName>
        <fullName evidence="2">MOSC domain-containing protein</fullName>
    </submittedName>
</protein>
<dbReference type="PROSITE" id="PS51340">
    <property type="entry name" value="MOSC"/>
    <property type="match status" value="1"/>
</dbReference>
<accession>A0ABD5P6S7</accession>